<dbReference type="Proteomes" id="UP000322144">
    <property type="component" value="Segment"/>
</dbReference>
<evidence type="ECO:0000256" key="1">
    <source>
        <dbReference type="SAM" id="Phobius"/>
    </source>
</evidence>
<name>A0A5C1K776_9CAUD</name>
<keyword evidence="1" id="KW-0812">Transmembrane</keyword>
<dbReference type="RefSeq" id="YP_010660756.1">
    <property type="nucleotide sequence ID" value="NC_070882.1"/>
</dbReference>
<dbReference type="KEGG" id="vg:77936766"/>
<dbReference type="EMBL" id="MN103543">
    <property type="protein sequence ID" value="QEM41745.1"/>
    <property type="molecule type" value="Genomic_DNA"/>
</dbReference>
<sequence>MIAFGLASLFFIAMILNIGYLYSTKQYEHEKLAGCDSVTLK</sequence>
<keyword evidence="1" id="KW-1133">Transmembrane helix</keyword>
<feature type="transmembrane region" description="Helical" evidence="1">
    <location>
        <begin position="6"/>
        <end position="23"/>
    </location>
</feature>
<evidence type="ECO:0000313" key="2">
    <source>
        <dbReference type="EMBL" id="QEM41745.1"/>
    </source>
</evidence>
<accession>A0A5C1K776</accession>
<evidence type="ECO:0000313" key="3">
    <source>
        <dbReference type="Proteomes" id="UP000322144"/>
    </source>
</evidence>
<keyword evidence="1" id="KW-0472">Membrane</keyword>
<reference evidence="2 3" key="1">
    <citation type="submission" date="2019-06" db="EMBL/GenBank/DDBJ databases">
        <title>A distant relative of Phikzvirus genus phages from a therapeutic phage collection.</title>
        <authorList>
            <person name="Hejnowicz M.S."/>
            <person name="Dabrowski K."/>
            <person name="Gawor J."/>
            <person name="Weber-Dabrowska B."/>
            <person name="Gromadka R."/>
            <person name="Lobocka M.B."/>
        </authorList>
    </citation>
    <scope>NUCLEOTIDE SEQUENCE [LARGE SCALE GENOMIC DNA]</scope>
</reference>
<keyword evidence="3" id="KW-1185">Reference proteome</keyword>
<organism evidence="2 3">
    <name type="scientific">Pseudomonas phage vB_PaeM_PS119XW</name>
    <dbReference type="NCBI Taxonomy" id="2601632"/>
    <lineage>
        <taxon>Viruses</taxon>
        <taxon>Duplodnaviria</taxon>
        <taxon>Heunggongvirae</taxon>
        <taxon>Uroviricota</taxon>
        <taxon>Caudoviricetes</taxon>
        <taxon>Chimalliviridae</taxon>
        <taxon>Pawinskivirus</taxon>
        <taxon>Pawinskivirus PS119XW</taxon>
    </lineage>
</organism>
<dbReference type="GeneID" id="77936766"/>
<proteinExistence type="predicted"/>
<protein>
    <submittedName>
        <fullName evidence="2">Uncharacterized protein</fullName>
    </submittedName>
</protein>